<accession>A0ABD2PLK7</accession>
<proteinExistence type="inferred from homology"/>
<evidence type="ECO:0000256" key="4">
    <source>
        <dbReference type="ARBA" id="ARBA00022801"/>
    </source>
</evidence>
<comment type="subcellular location">
    <subcellularLocation>
        <location evidence="9">Cytoplasm</location>
    </subcellularLocation>
    <subcellularLocation>
        <location evidence="9">Nucleus</location>
    </subcellularLocation>
</comment>
<keyword evidence="4 9" id="KW-0378">Hydrolase</keyword>
<keyword evidence="11" id="KW-1185">Reference proteome</keyword>
<dbReference type="SUPFAM" id="SSF52540">
    <property type="entry name" value="P-loop containing nucleoside triphosphate hydrolases"/>
    <property type="match status" value="1"/>
</dbReference>
<sequence>MSDQTDCVPTNIIVLGMAGAGKTTFVKKLLEQLSERNTKTFSVNLDPAVHHVPYSCNVDIRDTVKFKEVMKQYGFGPNGAIMTSLNFFTSKFHELITILTKNKNEYKNIVFDTPGQIEIFTWSASGIIITEALSNTFPTIIIYVIDTARCHNPTTFMSNMLYACSITYRMRLPILCVFNKTDVVECDFALEWMRDFEKFQESLAAQRGFIPGVPEVDDVVPHEGSPYLTSLTNSMSLVLDEFYSEIKACGVSSLTGDGFGELLEKILECRTDFVDNFLPQKQQQGESSKSTLLDLAHSSDEEITELPSEKILKPFKNDGSQTLKEYVASQLSNKKPKVKRKDTGMLVDLGGSHDASEMDIITSVDGEEVRPHENIEDEESDLTHTICTKLKLAPVIEDKLE</sequence>
<dbReference type="GO" id="GO:0005737">
    <property type="term" value="C:cytoplasm"/>
    <property type="evidence" value="ECO:0007669"/>
    <property type="project" value="UniProtKB-SubCell"/>
</dbReference>
<dbReference type="GO" id="GO:0005634">
    <property type="term" value="C:nucleus"/>
    <property type="evidence" value="ECO:0007669"/>
    <property type="project" value="UniProtKB-SubCell"/>
</dbReference>
<name>A0ABD2PLK7_9PLAT</name>
<evidence type="ECO:0000313" key="11">
    <source>
        <dbReference type="Proteomes" id="UP001626550"/>
    </source>
</evidence>
<dbReference type="GO" id="GO:0005525">
    <property type="term" value="F:GTP binding"/>
    <property type="evidence" value="ECO:0007669"/>
    <property type="project" value="UniProtKB-KW"/>
</dbReference>
<comment type="function">
    <text evidence="8 9">Small GTPase required for proper nuclear import of RNA polymerase II (RNAPII). May act at an RNAP assembly step prior to nuclear import.</text>
</comment>
<reference evidence="10 11" key="1">
    <citation type="submission" date="2024-11" db="EMBL/GenBank/DDBJ databases">
        <title>Adaptive evolution of stress response genes in parasites aligns with host niche diversity.</title>
        <authorList>
            <person name="Hahn C."/>
            <person name="Resl P."/>
        </authorList>
    </citation>
    <scope>NUCLEOTIDE SEQUENCE [LARGE SCALE GENOMIC DNA]</scope>
    <source>
        <strain evidence="10">EGGRZ-B1_66</strain>
        <tissue evidence="10">Body</tissue>
    </source>
</reference>
<protein>
    <recommendedName>
        <fullName evidence="9">GPN-loop GTPase</fullName>
        <ecNumber evidence="9">3.6.5.-</ecNumber>
    </recommendedName>
</protein>
<evidence type="ECO:0000256" key="6">
    <source>
        <dbReference type="ARBA" id="ARBA00023134"/>
    </source>
</evidence>
<evidence type="ECO:0000256" key="1">
    <source>
        <dbReference type="ARBA" id="ARBA00005290"/>
    </source>
</evidence>
<dbReference type="CDD" id="cd17870">
    <property type="entry name" value="GPN1"/>
    <property type="match status" value="1"/>
</dbReference>
<dbReference type="GO" id="GO:0016787">
    <property type="term" value="F:hydrolase activity"/>
    <property type="evidence" value="ECO:0007669"/>
    <property type="project" value="UniProtKB-KW"/>
</dbReference>
<evidence type="ECO:0000256" key="3">
    <source>
        <dbReference type="ARBA" id="ARBA00022741"/>
    </source>
</evidence>
<gene>
    <name evidence="10" type="primary">GPN1</name>
    <name evidence="10" type="ORF">Ciccas_013101</name>
</gene>
<comment type="similarity">
    <text evidence="1 9">Belongs to the GPN-loop GTPase family.</text>
</comment>
<keyword evidence="5" id="KW-0175">Coiled coil</keyword>
<dbReference type="AlphaFoldDB" id="A0ABD2PLK7"/>
<keyword evidence="3 9" id="KW-0547">Nucleotide-binding</keyword>
<dbReference type="EC" id="3.6.5.-" evidence="9"/>
<keyword evidence="7" id="KW-0539">Nucleus</keyword>
<dbReference type="Gene3D" id="3.40.50.300">
    <property type="entry name" value="P-loop containing nucleotide triphosphate hydrolases"/>
    <property type="match status" value="1"/>
</dbReference>
<dbReference type="InterPro" id="IPR004130">
    <property type="entry name" value="Gpn"/>
</dbReference>
<dbReference type="InterPro" id="IPR030230">
    <property type="entry name" value="Gpn1/Npa3/XAB1"/>
</dbReference>
<dbReference type="PANTHER" id="PTHR21231">
    <property type="entry name" value="XPA-BINDING PROTEIN 1-RELATED"/>
    <property type="match status" value="1"/>
</dbReference>
<keyword evidence="6 9" id="KW-0342">GTP-binding</keyword>
<evidence type="ECO:0000313" key="10">
    <source>
        <dbReference type="EMBL" id="KAL3308369.1"/>
    </source>
</evidence>
<keyword evidence="2 9" id="KW-0963">Cytoplasm</keyword>
<evidence type="ECO:0000256" key="8">
    <source>
        <dbReference type="ARBA" id="ARBA00055682"/>
    </source>
</evidence>
<dbReference type="Pfam" id="PF03029">
    <property type="entry name" value="ATP_bind_1"/>
    <property type="match status" value="1"/>
</dbReference>
<dbReference type="Proteomes" id="UP001626550">
    <property type="component" value="Unassembled WGS sequence"/>
</dbReference>
<organism evidence="10 11">
    <name type="scientific">Cichlidogyrus casuarinus</name>
    <dbReference type="NCBI Taxonomy" id="1844966"/>
    <lineage>
        <taxon>Eukaryota</taxon>
        <taxon>Metazoa</taxon>
        <taxon>Spiralia</taxon>
        <taxon>Lophotrochozoa</taxon>
        <taxon>Platyhelminthes</taxon>
        <taxon>Monogenea</taxon>
        <taxon>Monopisthocotylea</taxon>
        <taxon>Dactylogyridea</taxon>
        <taxon>Ancyrocephalidae</taxon>
        <taxon>Cichlidogyrus</taxon>
    </lineage>
</organism>
<dbReference type="InterPro" id="IPR027417">
    <property type="entry name" value="P-loop_NTPase"/>
</dbReference>
<evidence type="ECO:0000256" key="2">
    <source>
        <dbReference type="ARBA" id="ARBA00022490"/>
    </source>
</evidence>
<evidence type="ECO:0000256" key="7">
    <source>
        <dbReference type="ARBA" id="ARBA00023242"/>
    </source>
</evidence>
<comment type="subunit">
    <text evidence="9">Binds to RNA polymerase II.</text>
</comment>
<dbReference type="FunFam" id="3.40.50.300:FF:000888">
    <property type="entry name" value="GPN-loop GTPase 1"/>
    <property type="match status" value="1"/>
</dbReference>
<evidence type="ECO:0000256" key="9">
    <source>
        <dbReference type="RuleBase" id="RU365059"/>
    </source>
</evidence>
<comment type="caution">
    <text evidence="10">The sequence shown here is derived from an EMBL/GenBank/DDBJ whole genome shotgun (WGS) entry which is preliminary data.</text>
</comment>
<evidence type="ECO:0000256" key="5">
    <source>
        <dbReference type="ARBA" id="ARBA00023054"/>
    </source>
</evidence>
<dbReference type="PANTHER" id="PTHR21231:SF8">
    <property type="entry name" value="GPN-LOOP GTPASE 1"/>
    <property type="match status" value="1"/>
</dbReference>
<dbReference type="EMBL" id="JBJKFK010005349">
    <property type="protein sequence ID" value="KAL3308369.1"/>
    <property type="molecule type" value="Genomic_DNA"/>
</dbReference>